<protein>
    <recommendedName>
        <fullName evidence="3">THAP-type domain-containing protein</fullName>
    </recommendedName>
</protein>
<sequence>MWEQRLELAPGTFRPDSQLCELHFDPSQICRDYVHLIGGKEVRIPRGRATLLPDTLPLAPPKQAQHDEGPNLKRLRSEEDLVPVDQNVDRLSALRLPSKYWSCVRCLNIEGAVFATSTFSPATADLVTEKMVVVQWADSEKQEAVVCETILRGRRLGDAVVGDLGSLQQRLCEVDAMPLCIGVGGVGYVLEQLGGRLTAHLERSLVLHGETYFSQACTATVETAGASCAPCKQARKAVLTKKSALLRKNFLVTYVNNCGDAK</sequence>
<reference evidence="1 2" key="1">
    <citation type="journal article" date="2023" name="Arcadia Sci">
        <title>De novo assembly of a long-read Amblyomma americanum tick genome.</title>
        <authorList>
            <person name="Chou S."/>
            <person name="Poskanzer K.E."/>
            <person name="Rollins M."/>
            <person name="Thuy-Boun P.S."/>
        </authorList>
    </citation>
    <scope>NUCLEOTIDE SEQUENCE [LARGE SCALE GENOMIC DNA]</scope>
    <source>
        <strain evidence="1">F_SG_1</strain>
        <tissue evidence="1">Salivary glands</tissue>
    </source>
</reference>
<name>A0AAQ4DL75_AMBAM</name>
<dbReference type="AlphaFoldDB" id="A0AAQ4DL75"/>
<proteinExistence type="predicted"/>
<dbReference type="EMBL" id="JARKHS020029531">
    <property type="protein sequence ID" value="KAK8763215.1"/>
    <property type="molecule type" value="Genomic_DNA"/>
</dbReference>
<gene>
    <name evidence="1" type="ORF">V5799_034177</name>
</gene>
<evidence type="ECO:0000313" key="1">
    <source>
        <dbReference type="EMBL" id="KAK8763215.1"/>
    </source>
</evidence>
<accession>A0AAQ4DL75</accession>
<dbReference type="Proteomes" id="UP001321473">
    <property type="component" value="Unassembled WGS sequence"/>
</dbReference>
<comment type="caution">
    <text evidence="1">The sequence shown here is derived from an EMBL/GenBank/DDBJ whole genome shotgun (WGS) entry which is preliminary data.</text>
</comment>
<evidence type="ECO:0000313" key="2">
    <source>
        <dbReference type="Proteomes" id="UP001321473"/>
    </source>
</evidence>
<evidence type="ECO:0008006" key="3">
    <source>
        <dbReference type="Google" id="ProtNLM"/>
    </source>
</evidence>
<keyword evidence="2" id="KW-1185">Reference proteome</keyword>
<organism evidence="1 2">
    <name type="scientific">Amblyomma americanum</name>
    <name type="common">Lone star tick</name>
    <dbReference type="NCBI Taxonomy" id="6943"/>
    <lineage>
        <taxon>Eukaryota</taxon>
        <taxon>Metazoa</taxon>
        <taxon>Ecdysozoa</taxon>
        <taxon>Arthropoda</taxon>
        <taxon>Chelicerata</taxon>
        <taxon>Arachnida</taxon>
        <taxon>Acari</taxon>
        <taxon>Parasitiformes</taxon>
        <taxon>Ixodida</taxon>
        <taxon>Ixodoidea</taxon>
        <taxon>Ixodidae</taxon>
        <taxon>Amblyomminae</taxon>
        <taxon>Amblyomma</taxon>
    </lineage>
</organism>